<protein>
    <recommendedName>
        <fullName evidence="3">Exonuclease domain-containing protein</fullName>
    </recommendedName>
</protein>
<dbReference type="InterPro" id="IPR012337">
    <property type="entry name" value="RNaseH-like_sf"/>
</dbReference>
<accession>A0ABV5ZCE0</accession>
<evidence type="ECO:0008006" key="3">
    <source>
        <dbReference type="Google" id="ProtNLM"/>
    </source>
</evidence>
<evidence type="ECO:0000313" key="2">
    <source>
        <dbReference type="Proteomes" id="UP001589628"/>
    </source>
</evidence>
<dbReference type="Gene3D" id="3.30.420.10">
    <property type="entry name" value="Ribonuclease H-like superfamily/Ribonuclease H"/>
    <property type="match status" value="1"/>
</dbReference>
<reference evidence="1 2" key="1">
    <citation type="submission" date="2024-09" db="EMBL/GenBank/DDBJ databases">
        <authorList>
            <person name="Sun Q."/>
            <person name="Mori K."/>
        </authorList>
    </citation>
    <scope>NUCLEOTIDE SEQUENCE [LARGE SCALE GENOMIC DNA]</scope>
    <source>
        <strain evidence="1 2">ATCC 51285</strain>
    </source>
</reference>
<organism evidence="1 2">
    <name type="scientific">Balneatrix alpica</name>
    <dbReference type="NCBI Taxonomy" id="75684"/>
    <lineage>
        <taxon>Bacteria</taxon>
        <taxon>Pseudomonadati</taxon>
        <taxon>Pseudomonadota</taxon>
        <taxon>Gammaproteobacteria</taxon>
        <taxon>Oceanospirillales</taxon>
        <taxon>Balneatrichaceae</taxon>
        <taxon>Balneatrix</taxon>
    </lineage>
</organism>
<evidence type="ECO:0000313" key="1">
    <source>
        <dbReference type="EMBL" id="MFB9886485.1"/>
    </source>
</evidence>
<keyword evidence="2" id="KW-1185">Reference proteome</keyword>
<dbReference type="SUPFAM" id="SSF53098">
    <property type="entry name" value="Ribonuclease H-like"/>
    <property type="match status" value="1"/>
</dbReference>
<dbReference type="EMBL" id="JBHLZN010000002">
    <property type="protein sequence ID" value="MFB9886485.1"/>
    <property type="molecule type" value="Genomic_DNA"/>
</dbReference>
<name>A0ABV5ZCE0_9GAMM</name>
<dbReference type="RefSeq" id="WP_027311925.1">
    <property type="nucleotide sequence ID" value="NZ_JAUESS010000003.1"/>
</dbReference>
<comment type="caution">
    <text evidence="1">The sequence shown here is derived from an EMBL/GenBank/DDBJ whole genome shotgun (WGS) entry which is preliminary data.</text>
</comment>
<proteinExistence type="predicted"/>
<sequence length="163" mass="18582">MKTALPIILDIEASGFGSGSYPIEVGLALADGSCESFLIRPEPDWTHWSADAEAVHGLKREDLFREGLPPRTVAQQLNRLLSGQIVYTDAWSFDNTWLSLLFYQANVRQEFKLEALRKLLSEKQAGYWGTIKDQVARTFRLTRHRAGDDARMLQLTLRQVQQF</sequence>
<dbReference type="Proteomes" id="UP001589628">
    <property type="component" value="Unassembled WGS sequence"/>
</dbReference>
<gene>
    <name evidence="1" type="ORF">ACFFLH_08690</name>
</gene>
<dbReference type="InterPro" id="IPR036397">
    <property type="entry name" value="RNaseH_sf"/>
</dbReference>